<organism evidence="6 7">
    <name type="scientific">Actinoallomurus vinaceus</name>
    <dbReference type="NCBI Taxonomy" id="1080074"/>
    <lineage>
        <taxon>Bacteria</taxon>
        <taxon>Bacillati</taxon>
        <taxon>Actinomycetota</taxon>
        <taxon>Actinomycetes</taxon>
        <taxon>Streptosporangiales</taxon>
        <taxon>Thermomonosporaceae</taxon>
        <taxon>Actinoallomurus</taxon>
    </lineage>
</organism>
<dbReference type="GO" id="GO:0016787">
    <property type="term" value="F:hydrolase activity"/>
    <property type="evidence" value="ECO:0007669"/>
    <property type="project" value="UniProtKB-KW"/>
</dbReference>
<sequence>MGRSFSRRGIVTAGAAGLAGAALPLMAEGTAAASPAVPPIDPFGPSRVFDVRRFGAKGDGVTIDSPAINQAIDAAAKADHREGGPGGTVYLPAGTYASYSVRLKSNVALYIGQGATLLAAAPTATQGYDPAEPGAGNPYQDYGHSHWHNSLIWGEGLTNVTIHGPGVIDGKGLVTGGSKESQPLQGNKAIALKLCRNVLIQDVTLLNGGHFCIMPTGVDNFRIDGLVIDTNRDGIDIDCCKNVRISNTMVNSPNDDAIVLKSSYALNQVRDTENVTIDNCFVSGFDLGTLYDGTYKRGSFGRTGRIKCGTESNGGFKNIAISNVVFDSCRGLALETVDGGHLEDITVSNITMRDVQMPFFLRLGARMRGPSDLQVGTLRRVSISDVTVYNADPRYPSTIAGIPGHPVEDVRISDVRHLMAGGLTPGDAVQNPPELENAYPEPSMFGTLPAFGFFIRHADQVSIENVDVRYQKQDTRPAIVLRDVKRADFHHDKVDKAPDTPTFVLDSVDDFTVTTSRPVADVHLDHVDHKEL</sequence>
<evidence type="ECO:0000256" key="3">
    <source>
        <dbReference type="ARBA" id="ARBA00023295"/>
    </source>
</evidence>
<comment type="similarity">
    <text evidence="1 4">Belongs to the glycosyl hydrolase 28 family.</text>
</comment>
<evidence type="ECO:0000313" key="7">
    <source>
        <dbReference type="Proteomes" id="UP001501442"/>
    </source>
</evidence>
<dbReference type="PROSITE" id="PS51318">
    <property type="entry name" value="TAT"/>
    <property type="match status" value="1"/>
</dbReference>
<name>A0ABP8UD41_9ACTN</name>
<reference evidence="7" key="1">
    <citation type="journal article" date="2019" name="Int. J. Syst. Evol. Microbiol.">
        <title>The Global Catalogue of Microorganisms (GCM) 10K type strain sequencing project: providing services to taxonomists for standard genome sequencing and annotation.</title>
        <authorList>
            <consortium name="The Broad Institute Genomics Platform"/>
            <consortium name="The Broad Institute Genome Sequencing Center for Infectious Disease"/>
            <person name="Wu L."/>
            <person name="Ma J."/>
        </authorList>
    </citation>
    <scope>NUCLEOTIDE SEQUENCE [LARGE SCALE GENOMIC DNA]</scope>
    <source>
        <strain evidence="7">JCM 17939</strain>
    </source>
</reference>
<keyword evidence="3 4" id="KW-0326">Glycosidase</keyword>
<dbReference type="PANTHER" id="PTHR31339">
    <property type="entry name" value="PECTIN LYASE-RELATED"/>
    <property type="match status" value="1"/>
</dbReference>
<comment type="caution">
    <text evidence="6">The sequence shown here is derived from an EMBL/GenBank/DDBJ whole genome shotgun (WGS) entry which is preliminary data.</text>
</comment>
<evidence type="ECO:0000313" key="6">
    <source>
        <dbReference type="EMBL" id="GAA4629107.1"/>
    </source>
</evidence>
<feature type="chain" id="PRO_5046065844" evidence="5">
    <location>
        <begin position="28"/>
        <end position="532"/>
    </location>
</feature>
<dbReference type="InterPro" id="IPR006311">
    <property type="entry name" value="TAT_signal"/>
</dbReference>
<dbReference type="Gene3D" id="2.160.20.10">
    <property type="entry name" value="Single-stranded right-handed beta-helix, Pectin lyase-like"/>
    <property type="match status" value="1"/>
</dbReference>
<accession>A0ABP8UD41</accession>
<dbReference type="SUPFAM" id="SSF51126">
    <property type="entry name" value="Pectin lyase-like"/>
    <property type="match status" value="1"/>
</dbReference>
<dbReference type="Pfam" id="PF00295">
    <property type="entry name" value="Glyco_hydro_28"/>
    <property type="match status" value="1"/>
</dbReference>
<keyword evidence="2 4" id="KW-0378">Hydrolase</keyword>
<dbReference type="SMART" id="SM00710">
    <property type="entry name" value="PbH1"/>
    <property type="match status" value="4"/>
</dbReference>
<dbReference type="EMBL" id="BAABHK010000006">
    <property type="protein sequence ID" value="GAA4629107.1"/>
    <property type="molecule type" value="Genomic_DNA"/>
</dbReference>
<gene>
    <name evidence="6" type="ORF">GCM10023196_048400</name>
</gene>
<protein>
    <submittedName>
        <fullName evidence="6">Glycoside hydrolase family 28 protein</fullName>
    </submittedName>
</protein>
<evidence type="ECO:0000256" key="5">
    <source>
        <dbReference type="SAM" id="SignalP"/>
    </source>
</evidence>
<dbReference type="RefSeq" id="WP_345433242.1">
    <property type="nucleotide sequence ID" value="NZ_BAABHK010000006.1"/>
</dbReference>
<feature type="signal peptide" evidence="5">
    <location>
        <begin position="1"/>
        <end position="27"/>
    </location>
</feature>
<dbReference type="InterPro" id="IPR012334">
    <property type="entry name" value="Pectin_lyas_fold"/>
</dbReference>
<keyword evidence="7" id="KW-1185">Reference proteome</keyword>
<dbReference type="InterPro" id="IPR051801">
    <property type="entry name" value="GH28_Enzymes"/>
</dbReference>
<evidence type="ECO:0000256" key="4">
    <source>
        <dbReference type="RuleBase" id="RU361169"/>
    </source>
</evidence>
<dbReference type="InterPro" id="IPR000743">
    <property type="entry name" value="Glyco_hydro_28"/>
</dbReference>
<evidence type="ECO:0000256" key="1">
    <source>
        <dbReference type="ARBA" id="ARBA00008834"/>
    </source>
</evidence>
<dbReference type="Proteomes" id="UP001501442">
    <property type="component" value="Unassembled WGS sequence"/>
</dbReference>
<evidence type="ECO:0000256" key="2">
    <source>
        <dbReference type="ARBA" id="ARBA00022801"/>
    </source>
</evidence>
<keyword evidence="5" id="KW-0732">Signal</keyword>
<dbReference type="PANTHER" id="PTHR31339:SF9">
    <property type="entry name" value="PLASMIN AND FIBRONECTIN-BINDING PROTEIN A"/>
    <property type="match status" value="1"/>
</dbReference>
<dbReference type="InterPro" id="IPR011050">
    <property type="entry name" value="Pectin_lyase_fold/virulence"/>
</dbReference>
<proteinExistence type="inferred from homology"/>
<dbReference type="InterPro" id="IPR006626">
    <property type="entry name" value="PbH1"/>
</dbReference>